<keyword evidence="2" id="KW-1185">Reference proteome</keyword>
<evidence type="ECO:0000313" key="2">
    <source>
        <dbReference type="Proteomes" id="UP000252254"/>
    </source>
</evidence>
<gene>
    <name evidence="1" type="ORF">DES48_1301</name>
</gene>
<sequence length="99" mass="11416">MQSVKEFTQTINKVVLEEFICPECEQKVKRTELTIPRGPRKGEKVTADYGCNCKNKELGDIEGERKLKLRLEKMLKHFDGHSLLNKSLVNATFESYEPT</sequence>
<evidence type="ECO:0000313" key="1">
    <source>
        <dbReference type="EMBL" id="RBO90597.1"/>
    </source>
</evidence>
<feature type="non-terminal residue" evidence="1">
    <location>
        <position position="99"/>
    </location>
</feature>
<dbReference type="AlphaFoldDB" id="A0A366DKI7"/>
<dbReference type="Proteomes" id="UP000252254">
    <property type="component" value="Unassembled WGS sequence"/>
</dbReference>
<accession>A0A366DKI7</accession>
<comment type="caution">
    <text evidence="1">The sequence shown here is derived from an EMBL/GenBank/DDBJ whole genome shotgun (WGS) entry which is preliminary data.</text>
</comment>
<reference evidence="1 2" key="1">
    <citation type="submission" date="2018-06" db="EMBL/GenBank/DDBJ databases">
        <title>Genomic Encyclopedia of Type Strains, Phase IV (KMG-IV): sequencing the most valuable type-strain genomes for metagenomic binning, comparative biology and taxonomic classification.</title>
        <authorList>
            <person name="Goeker M."/>
        </authorList>
    </citation>
    <scope>NUCLEOTIDE SEQUENCE [LARGE SCALE GENOMIC DNA]</scope>
    <source>
        <strain evidence="1 2">DSM 15140</strain>
    </source>
</reference>
<organism evidence="1 2">
    <name type="scientific">Paraliobacillus ryukyuensis</name>
    <dbReference type="NCBI Taxonomy" id="200904"/>
    <lineage>
        <taxon>Bacteria</taxon>
        <taxon>Bacillati</taxon>
        <taxon>Bacillota</taxon>
        <taxon>Bacilli</taxon>
        <taxon>Bacillales</taxon>
        <taxon>Bacillaceae</taxon>
        <taxon>Paraliobacillus</taxon>
    </lineage>
</organism>
<dbReference type="EMBL" id="QNRI01000030">
    <property type="protein sequence ID" value="RBO90597.1"/>
    <property type="molecule type" value="Genomic_DNA"/>
</dbReference>
<name>A0A366DKI7_9BACI</name>
<proteinExistence type="predicted"/>
<protein>
    <submittedName>
        <fullName evidence="1">Uncharacterized protein</fullName>
    </submittedName>
</protein>